<evidence type="ECO:0000313" key="3">
    <source>
        <dbReference type="EMBL" id="KAJ8445682.1"/>
    </source>
</evidence>
<feature type="region of interest" description="Disordered" evidence="1">
    <location>
        <begin position="132"/>
        <end position="200"/>
    </location>
</feature>
<dbReference type="EMBL" id="JAKOGI010000073">
    <property type="protein sequence ID" value="KAJ8445682.1"/>
    <property type="molecule type" value="Genomic_DNA"/>
</dbReference>
<feature type="compositionally biased region" description="Low complexity" evidence="1">
    <location>
        <begin position="279"/>
        <end position="296"/>
    </location>
</feature>
<dbReference type="AlphaFoldDB" id="A0A9Q1KN63"/>
<feature type="compositionally biased region" description="Basic residues" evidence="1">
    <location>
        <begin position="302"/>
        <end position="320"/>
    </location>
</feature>
<reference evidence="3" key="1">
    <citation type="submission" date="2022-04" db="EMBL/GenBank/DDBJ databases">
        <title>Carnegiea gigantea Genome sequencing and assembly v2.</title>
        <authorList>
            <person name="Copetti D."/>
            <person name="Sanderson M.J."/>
            <person name="Burquez A."/>
            <person name="Wojciechowski M.F."/>
        </authorList>
    </citation>
    <scope>NUCLEOTIDE SEQUENCE</scope>
    <source>
        <strain evidence="3">SGP5-SGP5p</strain>
        <tissue evidence="3">Aerial part</tissue>
    </source>
</reference>
<dbReference type="InterPro" id="IPR058594">
    <property type="entry name" value="PB1-like_dom_pln"/>
</dbReference>
<protein>
    <recommendedName>
        <fullName evidence="2">PB1-like domain-containing protein</fullName>
    </recommendedName>
</protein>
<feature type="compositionally biased region" description="Basic and acidic residues" evidence="1">
    <location>
        <begin position="132"/>
        <end position="145"/>
    </location>
</feature>
<feature type="compositionally biased region" description="Basic and acidic residues" evidence="1">
    <location>
        <begin position="321"/>
        <end position="334"/>
    </location>
</feature>
<proteinExistence type="predicted"/>
<keyword evidence="4" id="KW-1185">Reference proteome</keyword>
<dbReference type="Pfam" id="PF26130">
    <property type="entry name" value="PB1-like"/>
    <property type="match status" value="1"/>
</dbReference>
<feature type="compositionally biased region" description="Polar residues" evidence="1">
    <location>
        <begin position="177"/>
        <end position="187"/>
    </location>
</feature>
<accession>A0A9Q1KN63</accession>
<gene>
    <name evidence="3" type="ORF">Cgig2_007158</name>
</gene>
<feature type="region of interest" description="Disordered" evidence="1">
    <location>
        <begin position="279"/>
        <end position="342"/>
    </location>
</feature>
<evidence type="ECO:0000259" key="2">
    <source>
        <dbReference type="Pfam" id="PF26130"/>
    </source>
</evidence>
<evidence type="ECO:0000256" key="1">
    <source>
        <dbReference type="SAM" id="MobiDB-lite"/>
    </source>
</evidence>
<comment type="caution">
    <text evidence="3">The sequence shown here is derived from an EMBL/GenBank/DDBJ whole genome shotgun (WGS) entry which is preliminary data.</text>
</comment>
<feature type="domain" description="PB1-like" evidence="2">
    <location>
        <begin position="15"/>
        <end position="113"/>
    </location>
</feature>
<sequence>MDDAACKDAPVEGPDDVTLEINYGGVFEKGESGLEYKGGGSRTLWSVDADLLSYFEVKGLAEDVGFTNIEEIYYVIPWLSMEDGIRPLKTDYDSLDMAECTRKTKKISAYIVHKVDEAVVIPPALPSCEAEKETCTSKEPKSVDRKRVKHVASKRTSPRGKVPTSNATHVTSKEKGPTTTVNNSGSNEKGPGTAGDVSATVGSKLPKERVPLVSAIVESAKEKVSPVPTKAQQQFANDFEDDRPDSPIPWDVLVSHAVMLFLVQLGLKKILQSLGRPRLNPEQPQLQPEIQQMPIPSQAQRGRGRRTSRRRGRGLGRGRGRATERGREGERIRTNDNASTSGATSMVDVEAGHFLSQASVGSSCLP</sequence>
<evidence type="ECO:0000313" key="4">
    <source>
        <dbReference type="Proteomes" id="UP001153076"/>
    </source>
</evidence>
<feature type="compositionally biased region" description="Basic residues" evidence="1">
    <location>
        <begin position="146"/>
        <end position="158"/>
    </location>
</feature>
<name>A0A9Q1KN63_9CARY</name>
<dbReference type="Proteomes" id="UP001153076">
    <property type="component" value="Unassembled WGS sequence"/>
</dbReference>
<organism evidence="3 4">
    <name type="scientific">Carnegiea gigantea</name>
    <dbReference type="NCBI Taxonomy" id="171969"/>
    <lineage>
        <taxon>Eukaryota</taxon>
        <taxon>Viridiplantae</taxon>
        <taxon>Streptophyta</taxon>
        <taxon>Embryophyta</taxon>
        <taxon>Tracheophyta</taxon>
        <taxon>Spermatophyta</taxon>
        <taxon>Magnoliopsida</taxon>
        <taxon>eudicotyledons</taxon>
        <taxon>Gunneridae</taxon>
        <taxon>Pentapetalae</taxon>
        <taxon>Caryophyllales</taxon>
        <taxon>Cactineae</taxon>
        <taxon>Cactaceae</taxon>
        <taxon>Cactoideae</taxon>
        <taxon>Echinocereeae</taxon>
        <taxon>Carnegiea</taxon>
    </lineage>
</organism>